<feature type="transmembrane region" description="Helical" evidence="10">
    <location>
        <begin position="75"/>
        <end position="93"/>
    </location>
</feature>
<protein>
    <submittedName>
        <fullName evidence="11">Flavonoid 3',5'-hydroxylase</fullName>
    </submittedName>
</protein>
<dbReference type="PRINTS" id="PR00463">
    <property type="entry name" value="EP450I"/>
</dbReference>
<organism evidence="11 12">
    <name type="scientific">Heracleum sosnowskyi</name>
    <dbReference type="NCBI Taxonomy" id="360622"/>
    <lineage>
        <taxon>Eukaryota</taxon>
        <taxon>Viridiplantae</taxon>
        <taxon>Streptophyta</taxon>
        <taxon>Embryophyta</taxon>
        <taxon>Tracheophyta</taxon>
        <taxon>Spermatophyta</taxon>
        <taxon>Magnoliopsida</taxon>
        <taxon>eudicotyledons</taxon>
        <taxon>Gunneridae</taxon>
        <taxon>Pentapetalae</taxon>
        <taxon>asterids</taxon>
        <taxon>campanulids</taxon>
        <taxon>Apiales</taxon>
        <taxon>Apiaceae</taxon>
        <taxon>Apioideae</taxon>
        <taxon>apioid superclade</taxon>
        <taxon>Tordylieae</taxon>
        <taxon>Tordyliinae</taxon>
        <taxon>Heracleum</taxon>
    </lineage>
</organism>
<evidence type="ECO:0000256" key="4">
    <source>
        <dbReference type="ARBA" id="ARBA00022617"/>
    </source>
</evidence>
<reference evidence="11" key="2">
    <citation type="submission" date="2023-05" db="EMBL/GenBank/DDBJ databases">
        <authorList>
            <person name="Schelkunov M.I."/>
        </authorList>
    </citation>
    <scope>NUCLEOTIDE SEQUENCE</scope>
    <source>
        <strain evidence="11">Hsosn_3</strain>
        <tissue evidence="11">Leaf</tissue>
    </source>
</reference>
<evidence type="ECO:0000256" key="6">
    <source>
        <dbReference type="ARBA" id="ARBA00023002"/>
    </source>
</evidence>
<dbReference type="GO" id="GO:0004497">
    <property type="term" value="F:monooxygenase activity"/>
    <property type="evidence" value="ECO:0007669"/>
    <property type="project" value="UniProtKB-KW"/>
</dbReference>
<comment type="subcellular location">
    <subcellularLocation>
        <location evidence="2">Membrane</location>
    </subcellularLocation>
</comment>
<evidence type="ECO:0000313" key="11">
    <source>
        <dbReference type="EMBL" id="KAK1384360.1"/>
    </source>
</evidence>
<evidence type="ECO:0000256" key="5">
    <source>
        <dbReference type="ARBA" id="ARBA00022723"/>
    </source>
</evidence>
<dbReference type="SUPFAM" id="SSF48264">
    <property type="entry name" value="Cytochrome P450"/>
    <property type="match status" value="1"/>
</dbReference>
<evidence type="ECO:0000256" key="7">
    <source>
        <dbReference type="ARBA" id="ARBA00023004"/>
    </source>
</evidence>
<evidence type="ECO:0000256" key="8">
    <source>
        <dbReference type="ARBA" id="ARBA00023033"/>
    </source>
</evidence>
<dbReference type="GO" id="GO:0020037">
    <property type="term" value="F:heme binding"/>
    <property type="evidence" value="ECO:0007669"/>
    <property type="project" value="InterPro"/>
</dbReference>
<dbReference type="AlphaFoldDB" id="A0AAD8MPD0"/>
<evidence type="ECO:0000313" key="12">
    <source>
        <dbReference type="Proteomes" id="UP001237642"/>
    </source>
</evidence>
<evidence type="ECO:0000256" key="3">
    <source>
        <dbReference type="ARBA" id="ARBA00010617"/>
    </source>
</evidence>
<name>A0AAD8MPD0_9APIA</name>
<dbReference type="GO" id="GO:0016020">
    <property type="term" value="C:membrane"/>
    <property type="evidence" value="ECO:0007669"/>
    <property type="project" value="UniProtKB-SubCell"/>
</dbReference>
<accession>A0AAD8MPD0</accession>
<keyword evidence="9 10" id="KW-0472">Membrane</keyword>
<keyword evidence="7" id="KW-0408">Iron</keyword>
<gene>
    <name evidence="11" type="ORF">POM88_022095</name>
</gene>
<dbReference type="EMBL" id="JAUIZM010000005">
    <property type="protein sequence ID" value="KAK1384360.1"/>
    <property type="molecule type" value="Genomic_DNA"/>
</dbReference>
<sequence>MSPLSISITAVILGAVWWFLHIYWITKPPSNCHLRLPPGPRGLPVIGHLHMLGNLPHRALNDLAKKHGPIMFLRLGYVPAVVISCSTAAELIYKTHDTVFASRPKAQSTECITYGEKGITFTPYGSYWRNVRKICAQELLSASKIESLAWMRHEELVLFLKTLKQAADTRTLVDITEKVGFLVENMTFRMLFGRSRDERFDLSGIFEEIVGIVGAFNIGDYVPFLGSLDLQGLTRRARKISKAIDKMLEIIIDEHEFVSNQKHKRTDMDFVDMLLSSKHKSTSAEDQNSPTFDRASVKAIVLDLIFGAIETSRTVIEWAMSEILKHPNVMVRLQEELTMVVGDNNIVEEAHLSKRKCPGTNLGLINIQLVVAQLVHCFEWELPNGKTPTELDMDEKFGLTMVRSNHLVLKPIVRGREKFPA</sequence>
<comment type="similarity">
    <text evidence="3">Belongs to the cytochrome P450 family.</text>
</comment>
<reference evidence="11" key="1">
    <citation type="submission" date="2023-02" db="EMBL/GenBank/DDBJ databases">
        <title>Genome of toxic invasive species Heracleum sosnowskyi carries increased number of genes despite the absence of recent whole-genome duplications.</title>
        <authorList>
            <person name="Schelkunov M."/>
            <person name="Shtratnikova V."/>
            <person name="Makarenko M."/>
            <person name="Klepikova A."/>
            <person name="Omelchenko D."/>
            <person name="Novikova G."/>
            <person name="Obukhova E."/>
            <person name="Bogdanov V."/>
            <person name="Penin A."/>
            <person name="Logacheva M."/>
        </authorList>
    </citation>
    <scope>NUCLEOTIDE SEQUENCE</scope>
    <source>
        <strain evidence="11">Hsosn_3</strain>
        <tissue evidence="11">Leaf</tissue>
    </source>
</reference>
<dbReference type="InterPro" id="IPR036396">
    <property type="entry name" value="Cyt_P450_sf"/>
</dbReference>
<keyword evidence="10" id="KW-1133">Transmembrane helix</keyword>
<evidence type="ECO:0000256" key="9">
    <source>
        <dbReference type="ARBA" id="ARBA00023136"/>
    </source>
</evidence>
<dbReference type="GO" id="GO:0009805">
    <property type="term" value="P:coumarin biosynthetic process"/>
    <property type="evidence" value="ECO:0007669"/>
    <property type="project" value="UniProtKB-ARBA"/>
</dbReference>
<dbReference type="InterPro" id="IPR002401">
    <property type="entry name" value="Cyt_P450_E_grp-I"/>
</dbReference>
<dbReference type="InterPro" id="IPR001128">
    <property type="entry name" value="Cyt_P450"/>
</dbReference>
<comment type="caution">
    <text evidence="11">The sequence shown here is derived from an EMBL/GenBank/DDBJ whole genome shotgun (WGS) entry which is preliminary data.</text>
</comment>
<keyword evidence="6" id="KW-0560">Oxidoreductase</keyword>
<dbReference type="Gene3D" id="1.10.630.10">
    <property type="entry name" value="Cytochrome P450"/>
    <property type="match status" value="2"/>
</dbReference>
<keyword evidence="8" id="KW-0503">Monooxygenase</keyword>
<dbReference type="Proteomes" id="UP001237642">
    <property type="component" value="Unassembled WGS sequence"/>
</dbReference>
<dbReference type="GO" id="GO:0005506">
    <property type="term" value="F:iron ion binding"/>
    <property type="evidence" value="ECO:0007669"/>
    <property type="project" value="InterPro"/>
</dbReference>
<dbReference type="GO" id="GO:0016705">
    <property type="term" value="F:oxidoreductase activity, acting on paired donors, with incorporation or reduction of molecular oxygen"/>
    <property type="evidence" value="ECO:0007669"/>
    <property type="project" value="InterPro"/>
</dbReference>
<dbReference type="PANTHER" id="PTHR47943">
    <property type="entry name" value="CYTOCHROME P450 93A3-LIKE"/>
    <property type="match status" value="1"/>
</dbReference>
<keyword evidence="10" id="KW-0812">Transmembrane</keyword>
<evidence type="ECO:0000256" key="1">
    <source>
        <dbReference type="ARBA" id="ARBA00001971"/>
    </source>
</evidence>
<comment type="cofactor">
    <cofactor evidence="1">
        <name>heme</name>
        <dbReference type="ChEBI" id="CHEBI:30413"/>
    </cofactor>
</comment>
<evidence type="ECO:0000256" key="10">
    <source>
        <dbReference type="SAM" id="Phobius"/>
    </source>
</evidence>
<keyword evidence="4" id="KW-0349">Heme</keyword>
<dbReference type="PANTHER" id="PTHR47943:SF9">
    <property type="entry name" value="CYTOCHROME P450"/>
    <property type="match status" value="1"/>
</dbReference>
<keyword evidence="5" id="KW-0479">Metal-binding</keyword>
<evidence type="ECO:0000256" key="2">
    <source>
        <dbReference type="ARBA" id="ARBA00004370"/>
    </source>
</evidence>
<feature type="transmembrane region" description="Helical" evidence="10">
    <location>
        <begin position="6"/>
        <end position="25"/>
    </location>
</feature>
<proteinExistence type="inferred from homology"/>
<keyword evidence="12" id="KW-1185">Reference proteome</keyword>
<dbReference type="Pfam" id="PF00067">
    <property type="entry name" value="p450"/>
    <property type="match status" value="1"/>
</dbReference>